<dbReference type="Pfam" id="PF07264">
    <property type="entry name" value="EI24"/>
    <property type="match status" value="1"/>
</dbReference>
<evidence type="ECO:0000313" key="6">
    <source>
        <dbReference type="EMBL" id="EQB35411.1"/>
    </source>
</evidence>
<dbReference type="PATRIC" id="fig|1172190.3.peg.1735"/>
<dbReference type="OrthoDB" id="5333350at2"/>
<dbReference type="Proteomes" id="UP000015520">
    <property type="component" value="Unassembled WGS sequence"/>
</dbReference>
<evidence type="ECO:0008006" key="8">
    <source>
        <dbReference type="Google" id="ProtNLM"/>
    </source>
</evidence>
<sequence>MKTEKDIILLSIKDFLSLKMLKYSLAPFFITLILMYILFFIFAGMGVDSLAEMQVQSTQTTIQNGIPHTQSVTTMVEGNSVVEYLMSFAITSWLATFFIYAIGGFLTLYISIFIAIIVIGFLTPFVLRELQKRHYQDIKLIGYSNLLTDLFLVVKWAVIMILLFIALIPFYFIPIVNIVAFNLPLYYFFHKMLKFDISSNICTKQESKQIDYFLSNKLRLKTLSLYLISLVPFAIFFGAVLFVIYLGHTYFLEVKKLRSAESTL</sequence>
<evidence type="ECO:0000256" key="4">
    <source>
        <dbReference type="ARBA" id="ARBA00023136"/>
    </source>
</evidence>
<keyword evidence="4 5" id="KW-0472">Membrane</keyword>
<gene>
    <name evidence="6" type="ORF">M947_09010</name>
</gene>
<feature type="transmembrane region" description="Helical" evidence="5">
    <location>
        <begin position="171"/>
        <end position="189"/>
    </location>
</feature>
<keyword evidence="2 5" id="KW-0812">Transmembrane</keyword>
<proteinExistence type="predicted"/>
<dbReference type="eggNOG" id="ENOG5033RG4">
    <property type="taxonomic scope" value="Bacteria"/>
</dbReference>
<feature type="transmembrane region" description="Helical" evidence="5">
    <location>
        <begin position="108"/>
        <end position="128"/>
    </location>
</feature>
<evidence type="ECO:0000256" key="2">
    <source>
        <dbReference type="ARBA" id="ARBA00022692"/>
    </source>
</evidence>
<protein>
    <recommendedName>
        <fullName evidence="8">Glycerophosphoryl diester phosphodiesterase membrane domain-containing protein</fullName>
    </recommendedName>
</protein>
<evidence type="ECO:0000256" key="5">
    <source>
        <dbReference type="SAM" id="Phobius"/>
    </source>
</evidence>
<comment type="subcellular location">
    <subcellularLocation>
        <location evidence="1">Membrane</location>
        <topology evidence="1">Multi-pass membrane protein</topology>
    </subcellularLocation>
</comment>
<dbReference type="STRING" id="1172190.M947_09010"/>
<feature type="transmembrane region" description="Helical" evidence="5">
    <location>
        <begin position="223"/>
        <end position="247"/>
    </location>
</feature>
<organism evidence="6 7">
    <name type="scientific">Sulfurimonas hongkongensis</name>
    <dbReference type="NCBI Taxonomy" id="1172190"/>
    <lineage>
        <taxon>Bacteria</taxon>
        <taxon>Pseudomonadati</taxon>
        <taxon>Campylobacterota</taxon>
        <taxon>Epsilonproteobacteria</taxon>
        <taxon>Campylobacterales</taxon>
        <taxon>Sulfurimonadaceae</taxon>
        <taxon>Sulfurimonas</taxon>
    </lineage>
</organism>
<feature type="transmembrane region" description="Helical" evidence="5">
    <location>
        <begin position="140"/>
        <end position="165"/>
    </location>
</feature>
<reference evidence="6 7" key="1">
    <citation type="submission" date="2013-07" db="EMBL/GenBank/DDBJ databases">
        <title>Sulfurimonas hongkongensis AST-10 Genome Sequencing.</title>
        <authorList>
            <person name="Cai L."/>
            <person name="Zhang T."/>
        </authorList>
    </citation>
    <scope>NUCLEOTIDE SEQUENCE [LARGE SCALE GENOMIC DNA]</scope>
    <source>
        <strain evidence="6 7">AST-10</strain>
    </source>
</reference>
<dbReference type="AlphaFoldDB" id="T0JBF5"/>
<evidence type="ECO:0000313" key="7">
    <source>
        <dbReference type="Proteomes" id="UP000015520"/>
    </source>
</evidence>
<name>T0JBF5_9BACT</name>
<dbReference type="RefSeq" id="WP_021288050.1">
    <property type="nucleotide sequence ID" value="NZ_AUPZ01000013.1"/>
</dbReference>
<accession>T0JBF5</accession>
<evidence type="ECO:0000256" key="3">
    <source>
        <dbReference type="ARBA" id="ARBA00022989"/>
    </source>
</evidence>
<comment type="caution">
    <text evidence="6">The sequence shown here is derived from an EMBL/GenBank/DDBJ whole genome shotgun (WGS) entry which is preliminary data.</text>
</comment>
<keyword evidence="7" id="KW-1185">Reference proteome</keyword>
<evidence type="ECO:0000256" key="1">
    <source>
        <dbReference type="ARBA" id="ARBA00004141"/>
    </source>
</evidence>
<keyword evidence="3 5" id="KW-1133">Transmembrane helix</keyword>
<feature type="transmembrane region" description="Helical" evidence="5">
    <location>
        <begin position="25"/>
        <end position="47"/>
    </location>
</feature>
<dbReference type="EMBL" id="AUPZ01000013">
    <property type="protein sequence ID" value="EQB35411.1"/>
    <property type="molecule type" value="Genomic_DNA"/>
</dbReference>
<dbReference type="InterPro" id="IPR059112">
    <property type="entry name" value="CysZ/EI24"/>
</dbReference>